<evidence type="ECO:0000313" key="2">
    <source>
        <dbReference type="Proteomes" id="UP000807716"/>
    </source>
</evidence>
<organism evidence="1 2">
    <name type="scientific">Actinomortierella ambigua</name>
    <dbReference type="NCBI Taxonomy" id="1343610"/>
    <lineage>
        <taxon>Eukaryota</taxon>
        <taxon>Fungi</taxon>
        <taxon>Fungi incertae sedis</taxon>
        <taxon>Mucoromycota</taxon>
        <taxon>Mortierellomycotina</taxon>
        <taxon>Mortierellomycetes</taxon>
        <taxon>Mortierellales</taxon>
        <taxon>Mortierellaceae</taxon>
        <taxon>Actinomortierella</taxon>
    </lineage>
</organism>
<gene>
    <name evidence="1" type="ORF">DFQ27_003022</name>
</gene>
<comment type="caution">
    <text evidence="1">The sequence shown here is derived from an EMBL/GenBank/DDBJ whole genome shotgun (WGS) entry which is preliminary data.</text>
</comment>
<proteinExistence type="predicted"/>
<accession>A0A9P6QI95</accession>
<dbReference type="AlphaFoldDB" id="A0A9P6QI95"/>
<dbReference type="Proteomes" id="UP000807716">
    <property type="component" value="Unassembled WGS sequence"/>
</dbReference>
<protein>
    <submittedName>
        <fullName evidence="1">Uncharacterized protein</fullName>
    </submittedName>
</protein>
<keyword evidence="2" id="KW-1185">Reference proteome</keyword>
<sequence length="116" mass="13258">MKHYFNEPLYLNESTVPEGTPLLGEHLVHIGRSKKKRQTVSSVDLEALLRDVMEDKSGRKALEVPCGKTTMEQALKAILKLNDLQRQRPTNPNMANFQLGDKIREMPVPPKSCKWF</sequence>
<dbReference type="EMBL" id="JAAAJB010000022">
    <property type="protein sequence ID" value="KAG0269559.1"/>
    <property type="molecule type" value="Genomic_DNA"/>
</dbReference>
<evidence type="ECO:0000313" key="1">
    <source>
        <dbReference type="EMBL" id="KAG0269559.1"/>
    </source>
</evidence>
<name>A0A9P6QI95_9FUNG</name>
<reference evidence="1" key="1">
    <citation type="journal article" date="2020" name="Fungal Divers.">
        <title>Resolving the Mortierellaceae phylogeny through synthesis of multi-gene phylogenetics and phylogenomics.</title>
        <authorList>
            <person name="Vandepol N."/>
            <person name="Liber J."/>
            <person name="Desiro A."/>
            <person name="Na H."/>
            <person name="Kennedy M."/>
            <person name="Barry K."/>
            <person name="Grigoriev I.V."/>
            <person name="Miller A.N."/>
            <person name="O'Donnell K."/>
            <person name="Stajich J.E."/>
            <person name="Bonito G."/>
        </authorList>
    </citation>
    <scope>NUCLEOTIDE SEQUENCE</scope>
    <source>
        <strain evidence="1">BC1065</strain>
    </source>
</reference>